<evidence type="ECO:0000313" key="2">
    <source>
        <dbReference type="Proteomes" id="UP000265520"/>
    </source>
</evidence>
<name>A0A392TTT4_9FABA</name>
<proteinExistence type="predicted"/>
<dbReference type="Proteomes" id="UP000265520">
    <property type="component" value="Unassembled WGS sequence"/>
</dbReference>
<dbReference type="EMBL" id="LXQA010649486">
    <property type="protein sequence ID" value="MCI64114.1"/>
    <property type="molecule type" value="Genomic_DNA"/>
</dbReference>
<comment type="caution">
    <text evidence="1">The sequence shown here is derived from an EMBL/GenBank/DDBJ whole genome shotgun (WGS) entry which is preliminary data.</text>
</comment>
<keyword evidence="2" id="KW-1185">Reference proteome</keyword>
<sequence length="14" mass="1738">MVFFVFFLEEEDEG</sequence>
<feature type="non-terminal residue" evidence="1">
    <location>
        <position position="14"/>
    </location>
</feature>
<evidence type="ECO:0000313" key="1">
    <source>
        <dbReference type="EMBL" id="MCI64114.1"/>
    </source>
</evidence>
<accession>A0A392TTT4</accession>
<organism evidence="1 2">
    <name type="scientific">Trifolium medium</name>
    <dbReference type="NCBI Taxonomy" id="97028"/>
    <lineage>
        <taxon>Eukaryota</taxon>
        <taxon>Viridiplantae</taxon>
        <taxon>Streptophyta</taxon>
        <taxon>Embryophyta</taxon>
        <taxon>Tracheophyta</taxon>
        <taxon>Spermatophyta</taxon>
        <taxon>Magnoliopsida</taxon>
        <taxon>eudicotyledons</taxon>
        <taxon>Gunneridae</taxon>
        <taxon>Pentapetalae</taxon>
        <taxon>rosids</taxon>
        <taxon>fabids</taxon>
        <taxon>Fabales</taxon>
        <taxon>Fabaceae</taxon>
        <taxon>Papilionoideae</taxon>
        <taxon>50 kb inversion clade</taxon>
        <taxon>NPAAA clade</taxon>
        <taxon>Hologalegina</taxon>
        <taxon>IRL clade</taxon>
        <taxon>Trifolieae</taxon>
        <taxon>Trifolium</taxon>
    </lineage>
</organism>
<reference evidence="1 2" key="1">
    <citation type="journal article" date="2018" name="Front. Plant Sci.">
        <title>Red Clover (Trifolium pratense) and Zigzag Clover (T. medium) - A Picture of Genomic Similarities and Differences.</title>
        <authorList>
            <person name="Dluhosova J."/>
            <person name="Istvanek J."/>
            <person name="Nedelnik J."/>
            <person name="Repkova J."/>
        </authorList>
    </citation>
    <scope>NUCLEOTIDE SEQUENCE [LARGE SCALE GENOMIC DNA]</scope>
    <source>
        <strain evidence="2">cv. 10/8</strain>
        <tissue evidence="1">Leaf</tissue>
    </source>
</reference>
<protein>
    <submittedName>
        <fullName evidence="1">Uncharacterized protein</fullName>
    </submittedName>
</protein>